<dbReference type="SUPFAM" id="SSF52540">
    <property type="entry name" value="P-loop containing nucleoside triphosphate hydrolases"/>
    <property type="match status" value="1"/>
</dbReference>
<protein>
    <submittedName>
        <fullName evidence="1">Sulfotransferase</fullName>
    </submittedName>
</protein>
<dbReference type="Pfam" id="PF13469">
    <property type="entry name" value="Sulfotransfer_3"/>
    <property type="match status" value="1"/>
</dbReference>
<dbReference type="Gene3D" id="3.40.50.300">
    <property type="entry name" value="P-loop containing nucleotide triphosphate hydrolases"/>
    <property type="match status" value="1"/>
</dbReference>
<keyword evidence="1" id="KW-0808">Transferase</keyword>
<dbReference type="EMBL" id="SSFO01000122">
    <property type="protein sequence ID" value="TXI33089.1"/>
    <property type="molecule type" value="Genomic_DNA"/>
</dbReference>
<dbReference type="GO" id="GO:0016740">
    <property type="term" value="F:transferase activity"/>
    <property type="evidence" value="ECO:0007669"/>
    <property type="project" value="UniProtKB-KW"/>
</dbReference>
<dbReference type="InterPro" id="IPR027417">
    <property type="entry name" value="P-loop_NTPase"/>
</dbReference>
<evidence type="ECO:0000313" key="2">
    <source>
        <dbReference type="Proteomes" id="UP000321110"/>
    </source>
</evidence>
<organism evidence="1 2">
    <name type="scientific">Aquipseudomonas alcaligenes</name>
    <name type="common">Pseudomonas alcaligenes</name>
    <dbReference type="NCBI Taxonomy" id="43263"/>
    <lineage>
        <taxon>Bacteria</taxon>
        <taxon>Pseudomonadati</taxon>
        <taxon>Pseudomonadota</taxon>
        <taxon>Gammaproteobacteria</taxon>
        <taxon>Pseudomonadales</taxon>
        <taxon>Pseudomonadaceae</taxon>
        <taxon>Aquipseudomonas</taxon>
    </lineage>
</organism>
<comment type="caution">
    <text evidence="1">The sequence shown here is derived from an EMBL/GenBank/DDBJ whole genome shotgun (WGS) entry which is preliminary data.</text>
</comment>
<evidence type="ECO:0000313" key="1">
    <source>
        <dbReference type="EMBL" id="TXI33089.1"/>
    </source>
</evidence>
<dbReference type="AlphaFoldDB" id="A0A5C7W7D1"/>
<name>A0A5C7W7D1_AQUAC</name>
<sequence length="303" mass="34269">MAQPLFILALPRSYTSLIAGMLGQHPQTYGLPELNLFTVNRLIEMWQDGPDKTGMSRFQRHGILRAVAEIYAGEQSSAAVVMANHWVAARQNRSGMQVFREIVDAVSPLMAIDKSPAHVVSPVYLQRIYEAYPDAFYLHLTRHPTNQGHSVMKIQDGNYALSVNSIDYGEGEAFVDPQIAWHDINLNILELLEKIPPRQRLHVRGEDVMADPLQCLPRICRWLGLRDDFEALEDMLHPELSPFASVGPINALFGNDPNFLRDPLFEPHEPKQPPLRAPLPWRPDGACLKPEVQRLALEFGYSH</sequence>
<gene>
    <name evidence="1" type="ORF">E6Q69_07410</name>
</gene>
<reference evidence="1 2" key="1">
    <citation type="submission" date="2018-09" db="EMBL/GenBank/DDBJ databases">
        <title>Metagenome Assembled Genomes from an Advanced Water Purification Facility.</title>
        <authorList>
            <person name="Stamps B.W."/>
            <person name="Spear J.R."/>
        </authorList>
    </citation>
    <scope>NUCLEOTIDE SEQUENCE [LARGE SCALE GENOMIC DNA]</scope>
    <source>
        <strain evidence="1">Bin_52_1</strain>
    </source>
</reference>
<proteinExistence type="predicted"/>
<accession>A0A5C7W7D1</accession>
<dbReference type="Proteomes" id="UP000321110">
    <property type="component" value="Unassembled WGS sequence"/>
</dbReference>